<dbReference type="OrthoDB" id="5650295at2"/>
<evidence type="ECO:0000313" key="1">
    <source>
        <dbReference type="EMBL" id="KTD67448.1"/>
    </source>
</evidence>
<dbReference type="PATRIC" id="fig|947033.5.peg.3883"/>
<dbReference type="Proteomes" id="UP000054926">
    <property type="component" value="Unassembled WGS sequence"/>
</dbReference>
<dbReference type="STRING" id="947033.Lste_3654"/>
<evidence type="ECO:0000313" key="2">
    <source>
        <dbReference type="Proteomes" id="UP000054926"/>
    </source>
</evidence>
<keyword evidence="2" id="KW-1185">Reference proteome</keyword>
<comment type="caution">
    <text evidence="1">The sequence shown here is derived from an EMBL/GenBank/DDBJ whole genome shotgun (WGS) entry which is preliminary data.</text>
</comment>
<name>A0A0W0ZEJ8_9GAMM</name>
<protein>
    <submittedName>
        <fullName evidence="1">Uncharacterized protein</fullName>
    </submittedName>
</protein>
<dbReference type="RefSeq" id="WP_058512433.1">
    <property type="nucleotide sequence ID" value="NZ_DAIOMV010000001.1"/>
</dbReference>
<gene>
    <name evidence="1" type="ORF">Lste_3654</name>
</gene>
<sequence length="199" mass="23118">MTKFAEFQQKAKQLATCLARTYGQHVGCLSLFSLFIPSHAAMDDATTISTLAHSLDETYELIQYARLVKKDPLLTLDDFNEFRRKILIGIYLVKWVQYDSVVSNCLHQSLIDFFRTHLGVQSIKEIDQDFFDSCLSDLSYYCTFVYERREEQTYFDLNKRLGATIQKDIHESRHFLFNKNGSSLSEIYRGIMNSLGSVY</sequence>
<organism evidence="1 2">
    <name type="scientific">Legionella steelei</name>
    <dbReference type="NCBI Taxonomy" id="947033"/>
    <lineage>
        <taxon>Bacteria</taxon>
        <taxon>Pseudomonadati</taxon>
        <taxon>Pseudomonadota</taxon>
        <taxon>Gammaproteobacteria</taxon>
        <taxon>Legionellales</taxon>
        <taxon>Legionellaceae</taxon>
        <taxon>Legionella</taxon>
    </lineage>
</organism>
<accession>A0A0W0ZEJ8</accession>
<dbReference type="EMBL" id="LNYY01000021">
    <property type="protein sequence ID" value="KTD67448.1"/>
    <property type="molecule type" value="Genomic_DNA"/>
</dbReference>
<reference evidence="1 2" key="1">
    <citation type="submission" date="2015-11" db="EMBL/GenBank/DDBJ databases">
        <title>Genomic analysis of 38 Legionella species identifies large and diverse effector repertoires.</title>
        <authorList>
            <person name="Burstein D."/>
            <person name="Amaro F."/>
            <person name="Zusman T."/>
            <person name="Lifshitz Z."/>
            <person name="Cohen O."/>
            <person name="Gilbert J.A."/>
            <person name="Pupko T."/>
            <person name="Shuman H.A."/>
            <person name="Segal G."/>
        </authorList>
    </citation>
    <scope>NUCLEOTIDE SEQUENCE [LARGE SCALE GENOMIC DNA]</scope>
    <source>
        <strain evidence="1 2">IMVS3376</strain>
    </source>
</reference>
<dbReference type="AlphaFoldDB" id="A0A0W0ZEJ8"/>
<proteinExistence type="predicted"/>